<name>A0A2A4X4U4_9GAMM</name>
<dbReference type="GO" id="GO:0030574">
    <property type="term" value="P:collagen catabolic process"/>
    <property type="evidence" value="ECO:0007669"/>
    <property type="project" value="TreeGrafter"/>
</dbReference>
<evidence type="ECO:0000256" key="2">
    <source>
        <dbReference type="ARBA" id="ARBA00022723"/>
    </source>
</evidence>
<evidence type="ECO:0000313" key="7">
    <source>
        <dbReference type="EMBL" id="PCI77055.1"/>
    </source>
</evidence>
<dbReference type="GO" id="GO:0004222">
    <property type="term" value="F:metalloendopeptidase activity"/>
    <property type="evidence" value="ECO:0007669"/>
    <property type="project" value="InterPro"/>
</dbReference>
<keyword evidence="1" id="KW-0645">Protease</keyword>
<evidence type="ECO:0000256" key="3">
    <source>
        <dbReference type="ARBA" id="ARBA00022801"/>
    </source>
</evidence>
<dbReference type="Gene3D" id="2.60.120.380">
    <property type="match status" value="1"/>
</dbReference>
<proteinExistence type="predicted"/>
<dbReference type="PRINTS" id="PR00138">
    <property type="entry name" value="MATRIXIN"/>
</dbReference>
<keyword evidence="3" id="KW-0378">Hydrolase</keyword>
<comment type="caution">
    <text evidence="7">The sequence shown here is derived from an EMBL/GenBank/DDBJ whole genome shotgun (WGS) entry which is preliminary data.</text>
</comment>
<reference evidence="8" key="1">
    <citation type="submission" date="2017-08" db="EMBL/GenBank/DDBJ databases">
        <title>A dynamic microbial community with high functional redundancy inhabits the cold, oxic subseafloor aquifer.</title>
        <authorList>
            <person name="Tully B.J."/>
            <person name="Wheat C.G."/>
            <person name="Glazer B.T."/>
            <person name="Huber J.A."/>
        </authorList>
    </citation>
    <scope>NUCLEOTIDE SEQUENCE [LARGE SCALE GENOMIC DNA]</scope>
</reference>
<protein>
    <recommendedName>
        <fullName evidence="6">Peptidase metallopeptidase domain-containing protein</fullName>
    </recommendedName>
</protein>
<dbReference type="PANTHER" id="PTHR10201:SF213">
    <property type="entry name" value="METALLOENDOPROTEINASE 2-MMP-LIKE"/>
    <property type="match status" value="1"/>
</dbReference>
<dbReference type="InterPro" id="IPR006026">
    <property type="entry name" value="Peptidase_Metallo"/>
</dbReference>
<dbReference type="InterPro" id="IPR001818">
    <property type="entry name" value="Pept_M10_metallopeptidase"/>
</dbReference>
<dbReference type="GO" id="GO:0006508">
    <property type="term" value="P:proteolysis"/>
    <property type="evidence" value="ECO:0007669"/>
    <property type="project" value="UniProtKB-KW"/>
</dbReference>
<organism evidence="7 8">
    <name type="scientific">SAR86 cluster bacterium</name>
    <dbReference type="NCBI Taxonomy" id="2030880"/>
    <lineage>
        <taxon>Bacteria</taxon>
        <taxon>Pseudomonadati</taxon>
        <taxon>Pseudomonadota</taxon>
        <taxon>Gammaproteobacteria</taxon>
        <taxon>SAR86 cluster</taxon>
    </lineage>
</organism>
<accession>A0A2A4X4U4</accession>
<dbReference type="AlphaFoldDB" id="A0A2A4X4U4"/>
<dbReference type="Pfam" id="PF00413">
    <property type="entry name" value="Peptidase_M10"/>
    <property type="match status" value="1"/>
</dbReference>
<dbReference type="SUPFAM" id="SSF55486">
    <property type="entry name" value="Metalloproteases ('zincins'), catalytic domain"/>
    <property type="match status" value="1"/>
</dbReference>
<dbReference type="InterPro" id="IPR024079">
    <property type="entry name" value="MetalloPept_cat_dom_sf"/>
</dbReference>
<feature type="chain" id="PRO_5013309011" description="Peptidase metallopeptidase domain-containing protein" evidence="5">
    <location>
        <begin position="24"/>
        <end position="477"/>
    </location>
</feature>
<feature type="signal peptide" evidence="5">
    <location>
        <begin position="1"/>
        <end position="23"/>
    </location>
</feature>
<evidence type="ECO:0000256" key="1">
    <source>
        <dbReference type="ARBA" id="ARBA00022670"/>
    </source>
</evidence>
<dbReference type="GO" id="GO:0030198">
    <property type="term" value="P:extracellular matrix organization"/>
    <property type="evidence" value="ECO:0007669"/>
    <property type="project" value="TreeGrafter"/>
</dbReference>
<keyword evidence="5" id="KW-0732">Signal</keyword>
<feature type="domain" description="Peptidase metallopeptidase" evidence="6">
    <location>
        <begin position="27"/>
        <end position="200"/>
    </location>
</feature>
<dbReference type="SMART" id="SM00235">
    <property type="entry name" value="ZnMc"/>
    <property type="match status" value="1"/>
</dbReference>
<evidence type="ECO:0000256" key="5">
    <source>
        <dbReference type="SAM" id="SignalP"/>
    </source>
</evidence>
<dbReference type="InterPro" id="IPR021190">
    <property type="entry name" value="Pept_M10A"/>
</dbReference>
<sequence length="477" mass="50773">MLRIYKLCLSLAALILLSEQVSAFEIDGGKWPTGEIEFFVDMDGTAASGITWNTAFIAAMNDWNKETSFNFILREANRDPCANDGLNSVDFGDDFCGTEFGDSTLAVTVRRFNASILGAPAISEANIIVDQNKEFNVYDGNLVQFGIQGLDFRRVALHELGHAIGLDHESENLAIMAPTIGNLDRLQTDDIAGAEALYDGVINCAVSELAFGSINNALDANDCTVSELLPGSNDTSPIDLYRFALTNAATLSLDMTSMTLDSVLLIADENLQVIGFDNKSGNECDSSLTQFLQPGSYFLLANTFDTPVQDECGNSGDYKINAVLSSGGLNPLGSSASLTGASVNATFSGGITSNNGASFTNQFSPSASLDITAQIDIDPQHVGQAGFLVIAAVVDEQILFLNEQGQFVDSAANPGVITRASNKILTAVEELTVVENLVPESLGITEIVVGFFFGYGLNSSPAQLYYHQAPLNLIIAP</sequence>
<dbReference type="GO" id="GO:0031012">
    <property type="term" value="C:extracellular matrix"/>
    <property type="evidence" value="ECO:0007669"/>
    <property type="project" value="InterPro"/>
</dbReference>
<keyword evidence="2" id="KW-0479">Metal-binding</keyword>
<dbReference type="PANTHER" id="PTHR10201">
    <property type="entry name" value="MATRIX METALLOPROTEINASE"/>
    <property type="match status" value="1"/>
</dbReference>
<gene>
    <name evidence="7" type="ORF">COB20_08975</name>
</gene>
<dbReference type="Proteomes" id="UP000218767">
    <property type="component" value="Unassembled WGS sequence"/>
</dbReference>
<dbReference type="Gene3D" id="3.40.390.10">
    <property type="entry name" value="Collagenase (Catalytic Domain)"/>
    <property type="match status" value="1"/>
</dbReference>
<dbReference type="GO" id="GO:0008270">
    <property type="term" value="F:zinc ion binding"/>
    <property type="evidence" value="ECO:0007669"/>
    <property type="project" value="InterPro"/>
</dbReference>
<keyword evidence="4" id="KW-0862">Zinc</keyword>
<dbReference type="EMBL" id="NVUL01000049">
    <property type="protein sequence ID" value="PCI77055.1"/>
    <property type="molecule type" value="Genomic_DNA"/>
</dbReference>
<evidence type="ECO:0000256" key="4">
    <source>
        <dbReference type="ARBA" id="ARBA00022833"/>
    </source>
</evidence>
<evidence type="ECO:0000313" key="8">
    <source>
        <dbReference type="Proteomes" id="UP000218767"/>
    </source>
</evidence>
<evidence type="ECO:0000259" key="6">
    <source>
        <dbReference type="SMART" id="SM00235"/>
    </source>
</evidence>